<protein>
    <submittedName>
        <fullName evidence="2">Uncharacterized protein</fullName>
    </submittedName>
</protein>
<name>A0A816DE15_9BILA</name>
<proteinExistence type="predicted"/>
<feature type="region of interest" description="Disordered" evidence="1">
    <location>
        <begin position="74"/>
        <end position="98"/>
    </location>
</feature>
<dbReference type="OrthoDB" id="2408655at2759"/>
<dbReference type="AlphaFoldDB" id="A0A816DE15"/>
<gene>
    <name evidence="2" type="ORF">GPM918_LOCUS44505</name>
    <name evidence="3" type="ORF">SRO942_LOCUS46387</name>
</gene>
<accession>A0A816DE15</accession>
<dbReference type="Proteomes" id="UP000681722">
    <property type="component" value="Unassembled WGS sequence"/>
</dbReference>
<evidence type="ECO:0000313" key="3">
    <source>
        <dbReference type="EMBL" id="CAF4535905.1"/>
    </source>
</evidence>
<evidence type="ECO:0000256" key="1">
    <source>
        <dbReference type="SAM" id="MobiDB-lite"/>
    </source>
</evidence>
<keyword evidence="4" id="KW-1185">Reference proteome</keyword>
<organism evidence="2 4">
    <name type="scientific">Didymodactylos carnosus</name>
    <dbReference type="NCBI Taxonomy" id="1234261"/>
    <lineage>
        <taxon>Eukaryota</taxon>
        <taxon>Metazoa</taxon>
        <taxon>Spiralia</taxon>
        <taxon>Gnathifera</taxon>
        <taxon>Rotifera</taxon>
        <taxon>Eurotatoria</taxon>
        <taxon>Bdelloidea</taxon>
        <taxon>Philodinida</taxon>
        <taxon>Philodinidae</taxon>
        <taxon>Didymodactylos</taxon>
    </lineage>
</organism>
<feature type="compositionally biased region" description="Polar residues" evidence="1">
    <location>
        <begin position="74"/>
        <end position="90"/>
    </location>
</feature>
<comment type="caution">
    <text evidence="2">The sequence shown here is derived from an EMBL/GenBank/DDBJ whole genome shotgun (WGS) entry which is preliminary data.</text>
</comment>
<feature type="non-terminal residue" evidence="2">
    <location>
        <position position="1"/>
    </location>
</feature>
<evidence type="ECO:0000313" key="4">
    <source>
        <dbReference type="Proteomes" id="UP000663829"/>
    </source>
</evidence>
<sequence>YIIEKLPDKGEKIRNSINEIDQYLADPPLSSPMDTTTTVLNQFQNLNISLVNDEREMQNERILNDLSVKLSQEFRNNTQKSDNTKHSGSNELKKESVKYSDEHLEQVKQCVKAKLANQIDERNNIKTKLISLEELIRIKNEQDKQAEVNRQRLIITIILVKTRDQHNLFE</sequence>
<evidence type="ECO:0000313" key="2">
    <source>
        <dbReference type="EMBL" id="CAF1633506.1"/>
    </source>
</evidence>
<dbReference type="EMBL" id="CAJNOQ010044523">
    <property type="protein sequence ID" value="CAF1633506.1"/>
    <property type="molecule type" value="Genomic_DNA"/>
</dbReference>
<dbReference type="Proteomes" id="UP000663829">
    <property type="component" value="Unassembled WGS sequence"/>
</dbReference>
<reference evidence="2" key="1">
    <citation type="submission" date="2021-02" db="EMBL/GenBank/DDBJ databases">
        <authorList>
            <person name="Nowell W R."/>
        </authorList>
    </citation>
    <scope>NUCLEOTIDE SEQUENCE</scope>
</reference>
<dbReference type="EMBL" id="CAJOBC010112603">
    <property type="protein sequence ID" value="CAF4535905.1"/>
    <property type="molecule type" value="Genomic_DNA"/>
</dbReference>